<sequence>SDNHSTVRWCLSSCSTLKFTAVERHALHRIASALGNELGEIRKACGSYEIMHLPGIQNIAADDLSRVLSTGVKEQASLPLFQLLNRATVTVDYPSADDIFVLAEILGAAEVHDLCFDY</sequence>
<gene>
    <name evidence="1" type="ORF">Pmar_PMAR027226</name>
</gene>
<feature type="non-terminal residue" evidence="1">
    <location>
        <position position="118"/>
    </location>
</feature>
<protein>
    <submittedName>
        <fullName evidence="1">Uncharacterized protein</fullName>
    </submittedName>
</protein>
<dbReference type="OrthoDB" id="10606251at2759"/>
<reference evidence="1 2" key="1">
    <citation type="submission" date="2008-07" db="EMBL/GenBank/DDBJ databases">
        <authorList>
            <person name="El-Sayed N."/>
            <person name="Caler E."/>
            <person name="Inman J."/>
            <person name="Amedeo P."/>
            <person name="Hass B."/>
            <person name="Wortman J."/>
        </authorList>
    </citation>
    <scope>NUCLEOTIDE SEQUENCE [LARGE SCALE GENOMIC DNA]</scope>
    <source>
        <strain evidence="2">ATCC 50983 / TXsc</strain>
    </source>
</reference>
<accession>C5LWW4</accession>
<dbReference type="GeneID" id="9062753"/>
<feature type="non-terminal residue" evidence="1">
    <location>
        <position position="1"/>
    </location>
</feature>
<dbReference type="EMBL" id="GG686286">
    <property type="protein sequence ID" value="EEQ98742.1"/>
    <property type="molecule type" value="Genomic_DNA"/>
</dbReference>
<organism evidence="2">
    <name type="scientific">Perkinsus marinus (strain ATCC 50983 / TXsc)</name>
    <dbReference type="NCBI Taxonomy" id="423536"/>
    <lineage>
        <taxon>Eukaryota</taxon>
        <taxon>Sar</taxon>
        <taxon>Alveolata</taxon>
        <taxon>Perkinsozoa</taxon>
        <taxon>Perkinsea</taxon>
        <taxon>Perkinsida</taxon>
        <taxon>Perkinsidae</taxon>
        <taxon>Perkinsus</taxon>
    </lineage>
</organism>
<evidence type="ECO:0000313" key="1">
    <source>
        <dbReference type="EMBL" id="EEQ98742.1"/>
    </source>
</evidence>
<dbReference type="Proteomes" id="UP000007800">
    <property type="component" value="Unassembled WGS sequence"/>
</dbReference>
<evidence type="ECO:0000313" key="2">
    <source>
        <dbReference type="Proteomes" id="UP000007800"/>
    </source>
</evidence>
<name>C5LWW4_PERM5</name>
<keyword evidence="2" id="KW-1185">Reference proteome</keyword>
<dbReference type="RefSeq" id="XP_002766025.1">
    <property type="nucleotide sequence ID" value="XM_002765979.1"/>
</dbReference>
<dbReference type="InParanoid" id="C5LWW4"/>
<proteinExistence type="predicted"/>
<dbReference type="AlphaFoldDB" id="C5LWW4"/>